<dbReference type="GO" id="GO:0016787">
    <property type="term" value="F:hydrolase activity"/>
    <property type="evidence" value="ECO:0007669"/>
    <property type="project" value="UniProtKB-KW"/>
</dbReference>
<evidence type="ECO:0000256" key="5">
    <source>
        <dbReference type="ARBA" id="ARBA00022801"/>
    </source>
</evidence>
<evidence type="ECO:0000256" key="4">
    <source>
        <dbReference type="ARBA" id="ARBA00022723"/>
    </source>
</evidence>
<dbReference type="SUPFAM" id="SSF88723">
    <property type="entry name" value="PIN domain-like"/>
    <property type="match status" value="1"/>
</dbReference>
<evidence type="ECO:0000256" key="1">
    <source>
        <dbReference type="ARBA" id="ARBA00001946"/>
    </source>
</evidence>
<dbReference type="Gene3D" id="3.40.50.1010">
    <property type="entry name" value="5'-nuclease"/>
    <property type="match status" value="1"/>
</dbReference>
<reference evidence="9 10" key="1">
    <citation type="submission" date="2017-03" db="EMBL/GenBank/DDBJ databases">
        <title>Genome of strain Rhizobium sp. CNPSo 668.</title>
        <authorList>
            <person name="Ribeiro R."/>
        </authorList>
    </citation>
    <scope>NUCLEOTIDE SEQUENCE [LARGE SCALE GENOMIC DNA]</scope>
    <source>
        <strain evidence="9 10">CNPSo 668</strain>
    </source>
</reference>
<comment type="caution">
    <text evidence="9">The sequence shown here is derived from an EMBL/GenBank/DDBJ whole genome shotgun (WGS) entry which is preliminary data.</text>
</comment>
<organism evidence="9 10">
    <name type="scientific">Rhizobium esperanzae</name>
    <dbReference type="NCBI Taxonomy" id="1967781"/>
    <lineage>
        <taxon>Bacteria</taxon>
        <taxon>Pseudomonadati</taxon>
        <taxon>Pseudomonadota</taxon>
        <taxon>Alphaproteobacteria</taxon>
        <taxon>Hyphomicrobiales</taxon>
        <taxon>Rhizobiaceae</taxon>
        <taxon>Rhizobium/Agrobacterium group</taxon>
        <taxon>Rhizobium</taxon>
    </lineage>
</organism>
<dbReference type="PANTHER" id="PTHR33653">
    <property type="entry name" value="RIBONUCLEASE VAPC2"/>
    <property type="match status" value="1"/>
</dbReference>
<feature type="domain" description="PIN" evidence="8">
    <location>
        <begin position="2"/>
        <end position="124"/>
    </location>
</feature>
<dbReference type="InterPro" id="IPR029060">
    <property type="entry name" value="PIN-like_dom_sf"/>
</dbReference>
<dbReference type="InterPro" id="IPR050556">
    <property type="entry name" value="Type_II_TA_system_RNase"/>
</dbReference>
<dbReference type="Proteomes" id="UP000197269">
    <property type="component" value="Unassembled WGS sequence"/>
</dbReference>
<keyword evidence="4" id="KW-0479">Metal-binding</keyword>
<keyword evidence="3" id="KW-0540">Nuclease</keyword>
<keyword evidence="6" id="KW-0460">Magnesium</keyword>
<name>A0A246E1S0_9HYPH</name>
<dbReference type="InterPro" id="IPR002716">
    <property type="entry name" value="PIN_dom"/>
</dbReference>
<evidence type="ECO:0000256" key="2">
    <source>
        <dbReference type="ARBA" id="ARBA00022649"/>
    </source>
</evidence>
<evidence type="ECO:0000259" key="8">
    <source>
        <dbReference type="Pfam" id="PF01850"/>
    </source>
</evidence>
<dbReference type="Pfam" id="PF01850">
    <property type="entry name" value="PIN"/>
    <property type="match status" value="1"/>
</dbReference>
<comment type="cofactor">
    <cofactor evidence="1">
        <name>Mg(2+)</name>
        <dbReference type="ChEBI" id="CHEBI:18420"/>
    </cofactor>
</comment>
<dbReference type="PANTHER" id="PTHR33653:SF1">
    <property type="entry name" value="RIBONUCLEASE VAPC2"/>
    <property type="match status" value="1"/>
</dbReference>
<protein>
    <submittedName>
        <fullName evidence="9">VapC toxin family PIN domain ribonuclease</fullName>
    </submittedName>
</protein>
<dbReference type="GO" id="GO:0004518">
    <property type="term" value="F:nuclease activity"/>
    <property type="evidence" value="ECO:0007669"/>
    <property type="project" value="UniProtKB-KW"/>
</dbReference>
<proteinExistence type="inferred from homology"/>
<gene>
    <name evidence="9" type="ORF">B5E41_00850</name>
</gene>
<evidence type="ECO:0000256" key="6">
    <source>
        <dbReference type="ARBA" id="ARBA00022842"/>
    </source>
</evidence>
<evidence type="ECO:0000256" key="7">
    <source>
        <dbReference type="ARBA" id="ARBA00038093"/>
    </source>
</evidence>
<evidence type="ECO:0000256" key="3">
    <source>
        <dbReference type="ARBA" id="ARBA00022722"/>
    </source>
</evidence>
<keyword evidence="2" id="KW-1277">Toxin-antitoxin system</keyword>
<accession>A0A246E1S0</accession>
<evidence type="ECO:0000313" key="10">
    <source>
        <dbReference type="Proteomes" id="UP000197269"/>
    </source>
</evidence>
<sequence length="140" mass="15741">MIVLDTNVVSEFARSLPNEQVKAWMLRQDSARIWLCTVGLMEQIYGAERVRLKTGSDRFFRAIENLVKGQFRDRIVGWDLQAAMATGRLRAKRESVGRPISVQDAMIAAICLANGATLATRNIRDFEGLDLKLVNPFEDG</sequence>
<dbReference type="AlphaFoldDB" id="A0A246E1S0"/>
<keyword evidence="5" id="KW-0378">Hydrolase</keyword>
<comment type="similarity">
    <text evidence="7">Belongs to the PINc/VapC protein family.</text>
</comment>
<evidence type="ECO:0000313" key="9">
    <source>
        <dbReference type="EMBL" id="OWO96874.1"/>
    </source>
</evidence>
<dbReference type="GO" id="GO:0046872">
    <property type="term" value="F:metal ion binding"/>
    <property type="evidence" value="ECO:0007669"/>
    <property type="project" value="UniProtKB-KW"/>
</dbReference>
<dbReference type="RefSeq" id="WP_088390315.1">
    <property type="nucleotide sequence ID" value="NZ_MXPU01000001.1"/>
</dbReference>
<dbReference type="CDD" id="cd18731">
    <property type="entry name" value="PIN_NgFitB-like"/>
    <property type="match status" value="1"/>
</dbReference>
<dbReference type="EMBL" id="MXPU01000001">
    <property type="protein sequence ID" value="OWO96874.1"/>
    <property type="molecule type" value="Genomic_DNA"/>
</dbReference>